<proteinExistence type="predicted"/>
<dbReference type="Proteomes" id="UP000596661">
    <property type="component" value="Chromosome 1"/>
</dbReference>
<name>A0A803NIL5_CANSA</name>
<accession>A0A803NIL5</accession>
<organism evidence="1 2">
    <name type="scientific">Cannabis sativa</name>
    <name type="common">Hemp</name>
    <name type="synonym">Marijuana</name>
    <dbReference type="NCBI Taxonomy" id="3483"/>
    <lineage>
        <taxon>Eukaryota</taxon>
        <taxon>Viridiplantae</taxon>
        <taxon>Streptophyta</taxon>
        <taxon>Embryophyta</taxon>
        <taxon>Tracheophyta</taxon>
        <taxon>Spermatophyta</taxon>
        <taxon>Magnoliopsida</taxon>
        <taxon>eudicotyledons</taxon>
        <taxon>Gunneridae</taxon>
        <taxon>Pentapetalae</taxon>
        <taxon>rosids</taxon>
        <taxon>fabids</taxon>
        <taxon>Rosales</taxon>
        <taxon>Cannabaceae</taxon>
        <taxon>Cannabis</taxon>
    </lineage>
</organism>
<reference evidence="1" key="2">
    <citation type="submission" date="2021-03" db="UniProtKB">
        <authorList>
            <consortium name="EnsemblPlants"/>
        </authorList>
    </citation>
    <scope>IDENTIFICATION</scope>
</reference>
<evidence type="ECO:0000313" key="2">
    <source>
        <dbReference type="Proteomes" id="UP000596661"/>
    </source>
</evidence>
<dbReference type="Gramene" id="evm.model.01.1815">
    <property type="protein sequence ID" value="cds.evm.model.01.1815"/>
    <property type="gene ID" value="evm.TU.01.1815"/>
</dbReference>
<sequence>MDLSKDFHLGTVEIIEGAPPDLVEDMLVEGAQAKVLTEVSHPEMVLGTILEDKHIMKDEPSVKAKGKRRAKTPLAAQVFNDSIRKMDQKLQALRELKEVIATDLAVVINGVAKEDKLLEPDWRAHHPKPLTKEEEISKRFATAYPNVGTSGASTLGRCNRPFCVFRTPNLYCRSWVDQGGFDK</sequence>
<protein>
    <submittedName>
        <fullName evidence="1">Uncharacterized protein</fullName>
    </submittedName>
</protein>
<dbReference type="EMBL" id="UZAU01000050">
    <property type="status" value="NOT_ANNOTATED_CDS"/>
    <property type="molecule type" value="Genomic_DNA"/>
</dbReference>
<evidence type="ECO:0000313" key="1">
    <source>
        <dbReference type="EnsemblPlants" id="cds.evm.model.01.1815"/>
    </source>
</evidence>
<reference evidence="1" key="1">
    <citation type="submission" date="2018-11" db="EMBL/GenBank/DDBJ databases">
        <authorList>
            <person name="Grassa J C."/>
        </authorList>
    </citation>
    <scope>NUCLEOTIDE SEQUENCE [LARGE SCALE GENOMIC DNA]</scope>
</reference>
<dbReference type="EnsemblPlants" id="evm.model.01.1815">
    <property type="protein sequence ID" value="cds.evm.model.01.1815"/>
    <property type="gene ID" value="evm.TU.01.1815"/>
</dbReference>
<keyword evidence="2" id="KW-1185">Reference proteome</keyword>
<dbReference type="AlphaFoldDB" id="A0A803NIL5"/>